<evidence type="ECO:0000313" key="1">
    <source>
        <dbReference type="EMBL" id="AIF48860.1"/>
    </source>
</evidence>
<organism evidence="1 2">
    <name type="scientific">Dyella japonica A8</name>
    <dbReference type="NCBI Taxonomy" id="1217721"/>
    <lineage>
        <taxon>Bacteria</taxon>
        <taxon>Pseudomonadati</taxon>
        <taxon>Pseudomonadota</taxon>
        <taxon>Gammaproteobacteria</taxon>
        <taxon>Lysobacterales</taxon>
        <taxon>Rhodanobacteraceae</taxon>
        <taxon>Dyella</taxon>
    </lineage>
</organism>
<accession>A0A075K445</accession>
<gene>
    <name evidence="1" type="ORF">HY57_17245</name>
</gene>
<protein>
    <submittedName>
        <fullName evidence="1">Uncharacterized protein</fullName>
    </submittedName>
</protein>
<reference evidence="1 2" key="1">
    <citation type="submission" date="2014-07" db="EMBL/GenBank/DDBJ databases">
        <title>Complete Genome Sequence of Dyella japonica Strain A8 Isolated from Malaysian Tropical Soil.</title>
        <authorList>
            <person name="Hui R.K.H."/>
            <person name="Chen J.-W."/>
            <person name="Chan K.-G."/>
            <person name="Leung F.C.C."/>
        </authorList>
    </citation>
    <scope>NUCLEOTIDE SEQUENCE [LARGE SCALE GENOMIC DNA]</scope>
    <source>
        <strain evidence="1 2">A8</strain>
    </source>
</reference>
<keyword evidence="2" id="KW-1185">Reference proteome</keyword>
<sequence>MRFLLGRLIHYGYDDGVRFPWYVDSAAGPFSGSRIRASPEGPPVMHEAVSMVNVAACMGPVWLASTNLSSMEFTQGPSSREFDFCNASDRANLWLQWRRSLILFAAQRSFCKSFTTRTRAFDKAELIRQVG</sequence>
<dbReference type="KEGG" id="dja:HY57_17245"/>
<dbReference type="EMBL" id="CP008884">
    <property type="protein sequence ID" value="AIF48860.1"/>
    <property type="molecule type" value="Genomic_DNA"/>
</dbReference>
<proteinExistence type="predicted"/>
<dbReference type="AlphaFoldDB" id="A0A075K445"/>
<evidence type="ECO:0000313" key="2">
    <source>
        <dbReference type="Proteomes" id="UP000027987"/>
    </source>
</evidence>
<name>A0A075K445_9GAMM</name>
<dbReference type="HOGENOM" id="CLU_1924235_0_0_6"/>
<dbReference type="Proteomes" id="UP000027987">
    <property type="component" value="Chromosome"/>
</dbReference>